<feature type="domain" description="DNA-directed DNA polymerase family B mitochondria/virus" evidence="10">
    <location>
        <begin position="312"/>
        <end position="618"/>
    </location>
</feature>
<evidence type="ECO:0000256" key="4">
    <source>
        <dbReference type="ARBA" id="ARBA00022679"/>
    </source>
</evidence>
<evidence type="ECO:0000259" key="10">
    <source>
        <dbReference type="Pfam" id="PF03175"/>
    </source>
</evidence>
<evidence type="ECO:0000256" key="1">
    <source>
        <dbReference type="ARBA" id="ARBA00005755"/>
    </source>
</evidence>
<dbReference type="Proteomes" id="UP001151295">
    <property type="component" value="Unassembled WGS sequence"/>
</dbReference>
<gene>
    <name evidence="11" type="ORF">EDC05_006487</name>
</gene>
<reference evidence="11" key="1">
    <citation type="submission" date="2022-07" db="EMBL/GenBank/DDBJ databases">
        <title>Phylogenomic reconstructions and comparative analyses of Kickxellomycotina fungi.</title>
        <authorList>
            <person name="Reynolds N.K."/>
            <person name="Stajich J.E."/>
            <person name="Barry K."/>
            <person name="Grigoriev I.V."/>
            <person name="Crous P."/>
            <person name="Smith M.E."/>
        </authorList>
    </citation>
    <scope>NUCLEOTIDE SEQUENCE</scope>
    <source>
        <strain evidence="11">BCRC 34882</strain>
    </source>
</reference>
<evidence type="ECO:0000256" key="9">
    <source>
        <dbReference type="ARBA" id="ARBA00049244"/>
    </source>
</evidence>
<keyword evidence="5" id="KW-0548">Nucleotidyltransferase</keyword>
<protein>
    <recommendedName>
        <fullName evidence="3">Probable DNA polymerase</fullName>
        <ecNumber evidence="2">2.7.7.7</ecNumber>
    </recommendedName>
</protein>
<keyword evidence="7" id="KW-0239">DNA-directed DNA polymerase</keyword>
<proteinExistence type="inferred from homology"/>
<organism evidence="11 12">
    <name type="scientific">Coemansia umbellata</name>
    <dbReference type="NCBI Taxonomy" id="1424467"/>
    <lineage>
        <taxon>Eukaryota</taxon>
        <taxon>Fungi</taxon>
        <taxon>Fungi incertae sedis</taxon>
        <taxon>Zoopagomycota</taxon>
        <taxon>Kickxellomycotina</taxon>
        <taxon>Kickxellomycetes</taxon>
        <taxon>Kickxellales</taxon>
        <taxon>Kickxellaceae</taxon>
        <taxon>Coemansia</taxon>
    </lineage>
</organism>
<dbReference type="EMBL" id="JANBQD010000217">
    <property type="protein sequence ID" value="KAJ1985878.1"/>
    <property type="molecule type" value="Genomic_DNA"/>
</dbReference>
<dbReference type="InterPro" id="IPR043502">
    <property type="entry name" value="DNA/RNA_pol_sf"/>
</dbReference>
<dbReference type="Pfam" id="PF03175">
    <property type="entry name" value="DNA_pol_B_2"/>
    <property type="match status" value="1"/>
</dbReference>
<keyword evidence="8" id="KW-0238">DNA-binding</keyword>
<keyword evidence="12" id="KW-1185">Reference proteome</keyword>
<evidence type="ECO:0000313" key="11">
    <source>
        <dbReference type="EMBL" id="KAJ1985878.1"/>
    </source>
</evidence>
<dbReference type="InterPro" id="IPR004868">
    <property type="entry name" value="DNA-dir_DNA_pol_B_mt/vir"/>
</dbReference>
<keyword evidence="6" id="KW-0235">DNA replication</keyword>
<dbReference type="SUPFAM" id="SSF56672">
    <property type="entry name" value="DNA/RNA polymerases"/>
    <property type="match status" value="1"/>
</dbReference>
<accession>A0ABQ8PCL9</accession>
<evidence type="ECO:0000256" key="5">
    <source>
        <dbReference type="ARBA" id="ARBA00022695"/>
    </source>
</evidence>
<comment type="caution">
    <text evidence="11">The sequence shown here is derived from an EMBL/GenBank/DDBJ whole genome shotgun (WGS) entry which is preliminary data.</text>
</comment>
<evidence type="ECO:0000256" key="2">
    <source>
        <dbReference type="ARBA" id="ARBA00012417"/>
    </source>
</evidence>
<dbReference type="Gene3D" id="3.30.420.10">
    <property type="entry name" value="Ribonuclease H-like superfamily/Ribonuclease H"/>
    <property type="match status" value="1"/>
</dbReference>
<comment type="similarity">
    <text evidence="1">Belongs to the DNA polymerase type-B family.</text>
</comment>
<name>A0ABQ8PCL9_9FUNG</name>
<dbReference type="EC" id="2.7.7.7" evidence="2"/>
<dbReference type="InterPro" id="IPR012337">
    <property type="entry name" value="RNaseH-like_sf"/>
</dbReference>
<evidence type="ECO:0000313" key="12">
    <source>
        <dbReference type="Proteomes" id="UP001151295"/>
    </source>
</evidence>
<evidence type="ECO:0000256" key="8">
    <source>
        <dbReference type="ARBA" id="ARBA00023125"/>
    </source>
</evidence>
<evidence type="ECO:0000256" key="7">
    <source>
        <dbReference type="ARBA" id="ARBA00022932"/>
    </source>
</evidence>
<evidence type="ECO:0000256" key="3">
    <source>
        <dbReference type="ARBA" id="ARBA00014385"/>
    </source>
</evidence>
<dbReference type="SUPFAM" id="SSF53098">
    <property type="entry name" value="Ribonuclease H-like"/>
    <property type="match status" value="1"/>
</dbReference>
<comment type="catalytic activity">
    <reaction evidence="9">
        <text>DNA(n) + a 2'-deoxyribonucleoside 5'-triphosphate = DNA(n+1) + diphosphate</text>
        <dbReference type="Rhea" id="RHEA:22508"/>
        <dbReference type="Rhea" id="RHEA-COMP:17339"/>
        <dbReference type="Rhea" id="RHEA-COMP:17340"/>
        <dbReference type="ChEBI" id="CHEBI:33019"/>
        <dbReference type="ChEBI" id="CHEBI:61560"/>
        <dbReference type="ChEBI" id="CHEBI:173112"/>
        <dbReference type="EC" id="2.7.7.7"/>
    </reaction>
</comment>
<keyword evidence="4" id="KW-0808">Transferase</keyword>
<sequence>MHRASTVRNASGIVITDYMSDSEMGLDKFCDVVKEYIRETNRITGLSVININLSFIDQDSRLHYYSISDLSKLEKVIIDGDLDAVFGGSDDVPEDFMIVLSTRRFRINAIDNSGGNLYHLSDYYDCTDVGGEEDNCLIECFKYFAKSDEASDDIRKKLEFKDRGLLGNKHVPTLEKYFNINVCIKMDEFNIEDGKWTPRISYGDPRNSYWILIKDNHYSIIIKERPFDIARMTKTSSSLEIENNQNKNLYYFFDYETVWDPDSYKLQPYSFAMIKTDIRGDILNTWFETMNNAEKIIDILRSEHVCERQARKILIGYNNSRFDNFMLLDLMVKNNHKDVDKIFFANNTILSMEIYGFQVMDSCRILNMPLAKACKAFRCRQQKLSLDHSVVQSMFIKGELESYLRDNYEKIKEYNIMDVRTLAELYFKTRWELKRLCRVKIENHKTLAGLSYSIFKNLNKKKKIPSHKDMERNTIRDAVVGGRAQIFQVGEFNSEPLCCIDCVSLYPYVMLNNVFPIDESKATEDYKENKMGVYKVEIENQPTISIIPFREKSQKLDWKQRKITTSVTSQDLDTLIKHKCNVKVTHGFYWEEDIGQLFRSYFKPLVEEKKKQDRLKDRRSKYPKIFGEDFGQFKEEILDLVKDDEEGPFGIFIAPKCYCFYATNKNTRQERFIKARFKGVNTERDRIWDENLNYKTLTASEIHELYHRGPLNKIDTNFYRRCLREDVTILHSNLGKTVMNKNEYLNIKQHFCLKIIKKNN</sequence>
<dbReference type="InterPro" id="IPR036397">
    <property type="entry name" value="RNaseH_sf"/>
</dbReference>
<evidence type="ECO:0000256" key="6">
    <source>
        <dbReference type="ARBA" id="ARBA00022705"/>
    </source>
</evidence>